<proteinExistence type="predicted"/>
<comment type="caution">
    <text evidence="1">The sequence shown here is derived from an EMBL/GenBank/DDBJ whole genome shotgun (WGS) entry which is preliminary data.</text>
</comment>
<reference evidence="1" key="1">
    <citation type="journal article" date="2017" name="Appl. Environ. Microbiol.">
        <title>Molecular characterization of an Endozoicomonas-like organism causing infection in king scallop Pecten maximus L.</title>
        <authorList>
            <person name="Cano I."/>
            <person name="van Aerle R."/>
            <person name="Ross S."/>
            <person name="Verner-Jeffreys D.W."/>
            <person name="Paley R.K."/>
            <person name="Rimmer G."/>
            <person name="Ryder D."/>
            <person name="Hooper P."/>
            <person name="Stone D."/>
            <person name="Feist S.W."/>
        </authorList>
    </citation>
    <scope>NUCLEOTIDE SEQUENCE</scope>
</reference>
<accession>A0A2H9T517</accession>
<name>A0A2H9T517_9ZZZZ</name>
<sequence length="54" mass="6577">MKKVLKRYKKGIEKLQKKYGKGTEKYKKILLQNVFLSRNILIKYMSSRPMNYYS</sequence>
<organism evidence="1">
    <name type="scientific">invertebrate metagenome</name>
    <dbReference type="NCBI Taxonomy" id="1711999"/>
    <lineage>
        <taxon>unclassified sequences</taxon>
        <taxon>metagenomes</taxon>
        <taxon>organismal metagenomes</taxon>
    </lineage>
</organism>
<dbReference type="AlphaFoldDB" id="A0A2H9T517"/>
<dbReference type="EMBL" id="NSIT01000206">
    <property type="protein sequence ID" value="PJE78320.1"/>
    <property type="molecule type" value="Genomic_DNA"/>
</dbReference>
<gene>
    <name evidence="1" type="ORF">CI610_02749</name>
</gene>
<evidence type="ECO:0000313" key="1">
    <source>
        <dbReference type="EMBL" id="PJE78320.1"/>
    </source>
</evidence>
<protein>
    <submittedName>
        <fullName evidence="1">Uncharacterized protein</fullName>
    </submittedName>
</protein>